<dbReference type="Proteomes" id="UP001185659">
    <property type="component" value="Unassembled WGS sequence"/>
</dbReference>
<accession>A0ABU4AIU8</accession>
<feature type="chain" id="PRO_5046000634" description="UrcA family protein" evidence="1">
    <location>
        <begin position="21"/>
        <end position="119"/>
    </location>
</feature>
<name>A0ABU4AIU8_9HYPH</name>
<comment type="caution">
    <text evidence="2">The sequence shown here is derived from an EMBL/GenBank/DDBJ whole genome shotgun (WGS) entry which is preliminary data.</text>
</comment>
<sequence length="119" mass="13298">MMKRILVAVAAAVLSGPALADDFRELEPVLFSMSRDLRPDEAAEYAFYIRKKGHDCQLALTAELVEESGDFSRFVEKVLCRLEDDAAGVQPAAYRVEGDDDAATILIRPWTDADTEKYR</sequence>
<protein>
    <recommendedName>
        <fullName evidence="4">UrcA family protein</fullName>
    </recommendedName>
</protein>
<dbReference type="EMBL" id="JAWLIP010000003">
    <property type="protein sequence ID" value="MDV6226173.1"/>
    <property type="molecule type" value="Genomic_DNA"/>
</dbReference>
<feature type="signal peptide" evidence="1">
    <location>
        <begin position="1"/>
        <end position="20"/>
    </location>
</feature>
<gene>
    <name evidence="2" type="ORF">R2G56_07735</name>
</gene>
<keyword evidence="1" id="KW-0732">Signal</keyword>
<evidence type="ECO:0000256" key="1">
    <source>
        <dbReference type="SAM" id="SignalP"/>
    </source>
</evidence>
<organism evidence="2 3">
    <name type="scientific">Nitratireductor aquimarinus</name>
    <dbReference type="NCBI Taxonomy" id="889300"/>
    <lineage>
        <taxon>Bacteria</taxon>
        <taxon>Pseudomonadati</taxon>
        <taxon>Pseudomonadota</taxon>
        <taxon>Alphaproteobacteria</taxon>
        <taxon>Hyphomicrobiales</taxon>
        <taxon>Phyllobacteriaceae</taxon>
        <taxon>Nitratireductor</taxon>
    </lineage>
</organism>
<evidence type="ECO:0000313" key="3">
    <source>
        <dbReference type="Proteomes" id="UP001185659"/>
    </source>
</evidence>
<evidence type="ECO:0000313" key="2">
    <source>
        <dbReference type="EMBL" id="MDV6226173.1"/>
    </source>
</evidence>
<dbReference type="RefSeq" id="WP_206554519.1">
    <property type="nucleotide sequence ID" value="NZ_JAWLIP010000003.1"/>
</dbReference>
<proteinExistence type="predicted"/>
<evidence type="ECO:0008006" key="4">
    <source>
        <dbReference type="Google" id="ProtNLM"/>
    </source>
</evidence>
<keyword evidence="3" id="KW-1185">Reference proteome</keyword>
<reference evidence="2 3" key="1">
    <citation type="submission" date="2023-10" db="EMBL/GenBank/DDBJ databases">
        <authorList>
            <person name="Venkata Ramana C."/>
            <person name="Sasikala C."/>
            <person name="Dhurka M."/>
        </authorList>
    </citation>
    <scope>NUCLEOTIDE SEQUENCE [LARGE SCALE GENOMIC DNA]</scope>
    <source>
        <strain evidence="2 3">KCTC 32151</strain>
    </source>
</reference>